<dbReference type="PANTHER" id="PTHR31973:SF195">
    <property type="entry name" value="MUDR FAMILY TRANSPOSASE"/>
    <property type="match status" value="1"/>
</dbReference>
<comment type="caution">
    <text evidence="1">The sequence shown here is derived from an EMBL/GenBank/DDBJ whole genome shotgun (WGS) entry which is preliminary data.</text>
</comment>
<protein>
    <recommendedName>
        <fullName evidence="3">Transposase MuDR plant domain-containing protein</fullName>
    </recommendedName>
</protein>
<evidence type="ECO:0000313" key="1">
    <source>
        <dbReference type="EMBL" id="KAK2658173.1"/>
    </source>
</evidence>
<reference evidence="1" key="1">
    <citation type="journal article" date="2023" name="Plant J.">
        <title>Genome sequences and population genomics provide insights into the demographic history, inbreeding, and mutation load of two 'living fossil' tree species of Dipteronia.</title>
        <authorList>
            <person name="Feng Y."/>
            <person name="Comes H.P."/>
            <person name="Chen J."/>
            <person name="Zhu S."/>
            <person name="Lu R."/>
            <person name="Zhang X."/>
            <person name="Li P."/>
            <person name="Qiu J."/>
            <person name="Olsen K.M."/>
            <person name="Qiu Y."/>
        </authorList>
    </citation>
    <scope>NUCLEOTIDE SEQUENCE</scope>
    <source>
        <strain evidence="1">KIB01</strain>
    </source>
</reference>
<evidence type="ECO:0000313" key="2">
    <source>
        <dbReference type="Proteomes" id="UP001280121"/>
    </source>
</evidence>
<proteinExistence type="predicted"/>
<sequence length="192" mass="21537">MECTSLDDPSQEFESLSSIADTSEGIVPTRNLKCVIVISRVGCSKAKKALKLALQEYALKENFEIRMTRSSTVRYEVGCKDPECKFQFRVVKMEGGNDWIVQKFEEEHSCTIDDLHNRHRQASAWLIGDILSSKLAVSGRSLKPKEIMTDMQLECGLSLLYTKALRAKGLAEQNVFGSLIFHISCCLHTATN</sequence>
<keyword evidence="2" id="KW-1185">Reference proteome</keyword>
<organism evidence="1 2">
    <name type="scientific">Dipteronia dyeriana</name>
    <dbReference type="NCBI Taxonomy" id="168575"/>
    <lineage>
        <taxon>Eukaryota</taxon>
        <taxon>Viridiplantae</taxon>
        <taxon>Streptophyta</taxon>
        <taxon>Embryophyta</taxon>
        <taxon>Tracheophyta</taxon>
        <taxon>Spermatophyta</taxon>
        <taxon>Magnoliopsida</taxon>
        <taxon>eudicotyledons</taxon>
        <taxon>Gunneridae</taxon>
        <taxon>Pentapetalae</taxon>
        <taxon>rosids</taxon>
        <taxon>malvids</taxon>
        <taxon>Sapindales</taxon>
        <taxon>Sapindaceae</taxon>
        <taxon>Hippocastanoideae</taxon>
        <taxon>Acereae</taxon>
        <taxon>Dipteronia</taxon>
    </lineage>
</organism>
<name>A0AAD9XF10_9ROSI</name>
<dbReference type="PANTHER" id="PTHR31973">
    <property type="entry name" value="POLYPROTEIN, PUTATIVE-RELATED"/>
    <property type="match status" value="1"/>
</dbReference>
<evidence type="ECO:0008006" key="3">
    <source>
        <dbReference type="Google" id="ProtNLM"/>
    </source>
</evidence>
<dbReference type="EMBL" id="JANJYI010000002">
    <property type="protein sequence ID" value="KAK2658173.1"/>
    <property type="molecule type" value="Genomic_DNA"/>
</dbReference>
<gene>
    <name evidence="1" type="ORF">Ddye_004706</name>
</gene>
<accession>A0AAD9XF10</accession>
<dbReference type="Proteomes" id="UP001280121">
    <property type="component" value="Unassembled WGS sequence"/>
</dbReference>
<dbReference type="AlphaFoldDB" id="A0AAD9XF10"/>